<dbReference type="Gene3D" id="1.10.238.220">
    <property type="match status" value="1"/>
</dbReference>
<sequence>LLCQLPEPDLTFGLLESLLISERVGREKRECGRCSARLLSLQTNSLTAFAFSLPKDVTNIVELDGRTIIFVPPLFLGFLQAARDFHSRYVTTVVARIFFCVNSSWSGRISLGELRRSNFLKVLASLEVEEDINHVTQYFSYEHFYVIYCKFWEIDTDHDLIITKADLLRHNNYEKIRSNVPLVVFSTGLCFFTDVAHNDRDVGDPAGTVITLTNLAAGGSHFTRIAIGTWCYHCNVVSSLRHLIKMGRTNYHLTVS</sequence>
<dbReference type="PANTHER" id="PTHR14095">
    <property type="entry name" value="PHOSPHATASE 2A REGULATORY SUBUNIT-RELATED"/>
    <property type="match status" value="1"/>
</dbReference>
<dbReference type="InterPro" id="IPR041534">
    <property type="entry name" value="EF-hand_13"/>
</dbReference>
<evidence type="ECO:0000313" key="3">
    <source>
        <dbReference type="WBParaSite" id="SSLN_0001352301-mRNA-1"/>
    </source>
</evidence>
<organism evidence="3">
    <name type="scientific">Schistocephalus solidus</name>
    <name type="common">Tapeworm</name>
    <dbReference type="NCBI Taxonomy" id="70667"/>
    <lineage>
        <taxon>Eukaryota</taxon>
        <taxon>Metazoa</taxon>
        <taxon>Spiralia</taxon>
        <taxon>Lophotrochozoa</taxon>
        <taxon>Platyhelminthes</taxon>
        <taxon>Cestoda</taxon>
        <taxon>Eucestoda</taxon>
        <taxon>Diphyllobothriidea</taxon>
        <taxon>Diphyllobothriidae</taxon>
        <taxon>Schistocephalus</taxon>
    </lineage>
</organism>
<dbReference type="PANTHER" id="PTHR14095:SF0">
    <property type="entry name" value="MIP22305P"/>
    <property type="match status" value="1"/>
</dbReference>
<accession>A0A183T974</accession>
<dbReference type="GO" id="GO:0000159">
    <property type="term" value="C:protein phosphatase type 2A complex"/>
    <property type="evidence" value="ECO:0007669"/>
    <property type="project" value="TreeGrafter"/>
</dbReference>
<proteinExistence type="predicted"/>
<dbReference type="Gene3D" id="1.10.238.10">
    <property type="entry name" value="EF-hand"/>
    <property type="match status" value="1"/>
</dbReference>
<dbReference type="AlphaFoldDB" id="A0A183T974"/>
<feature type="domain" description="PP2A regulatory subunit B'' EF-hand" evidence="2">
    <location>
        <begin position="76"/>
        <end position="128"/>
    </location>
</feature>
<dbReference type="GO" id="GO:0046872">
    <property type="term" value="F:metal ion binding"/>
    <property type="evidence" value="ECO:0007669"/>
    <property type="project" value="UniProtKB-KW"/>
</dbReference>
<name>A0A183T974_SCHSO</name>
<dbReference type="GO" id="GO:0019888">
    <property type="term" value="F:protein phosphatase regulator activity"/>
    <property type="evidence" value="ECO:0007669"/>
    <property type="project" value="TreeGrafter"/>
</dbReference>
<reference evidence="3" key="1">
    <citation type="submission" date="2016-06" db="UniProtKB">
        <authorList>
            <consortium name="WormBaseParasite"/>
        </authorList>
    </citation>
    <scope>IDENTIFICATION</scope>
</reference>
<protein>
    <submittedName>
        <fullName evidence="3">EF-hand_13 domain-containing protein</fullName>
    </submittedName>
</protein>
<keyword evidence="1" id="KW-0479">Metal-binding</keyword>
<dbReference type="WBParaSite" id="SSLN_0001352301-mRNA-1">
    <property type="protein sequence ID" value="SSLN_0001352301-mRNA-1"/>
    <property type="gene ID" value="SSLN_0001352301"/>
</dbReference>
<evidence type="ECO:0000256" key="1">
    <source>
        <dbReference type="ARBA" id="ARBA00022723"/>
    </source>
</evidence>
<dbReference type="Pfam" id="PF17958">
    <property type="entry name" value="EF-hand_13"/>
    <property type="match status" value="1"/>
</dbReference>
<evidence type="ECO:0000259" key="2">
    <source>
        <dbReference type="Pfam" id="PF17958"/>
    </source>
</evidence>